<name>A0A378QWS0_9GAMM</name>
<dbReference type="EMBL" id="UGQB01000004">
    <property type="protein sequence ID" value="STZ07486.1"/>
    <property type="molecule type" value="Genomic_DNA"/>
</dbReference>
<proteinExistence type="predicted"/>
<protein>
    <submittedName>
        <fullName evidence="1">Uncharacterized protein</fullName>
    </submittedName>
</protein>
<organism evidence="1 2">
    <name type="scientific">Moraxella caprae</name>
    <dbReference type="NCBI Taxonomy" id="90240"/>
    <lineage>
        <taxon>Bacteria</taxon>
        <taxon>Pseudomonadati</taxon>
        <taxon>Pseudomonadota</taxon>
        <taxon>Gammaproteobacteria</taxon>
        <taxon>Moraxellales</taxon>
        <taxon>Moraxellaceae</taxon>
        <taxon>Moraxella</taxon>
    </lineage>
</organism>
<dbReference type="Proteomes" id="UP000254065">
    <property type="component" value="Unassembled WGS sequence"/>
</dbReference>
<reference evidence="1 2" key="1">
    <citation type="submission" date="2018-06" db="EMBL/GenBank/DDBJ databases">
        <authorList>
            <consortium name="Pathogen Informatics"/>
            <person name="Doyle S."/>
        </authorList>
    </citation>
    <scope>NUCLEOTIDE SEQUENCE [LARGE SCALE GENOMIC DNA]</scope>
    <source>
        <strain evidence="1 2">NCTC12877</strain>
    </source>
</reference>
<keyword evidence="2" id="KW-1185">Reference proteome</keyword>
<gene>
    <name evidence="1" type="ORF">NCTC12877_00455</name>
</gene>
<sequence length="318" mass="37116">MFMDYSKTKQDFENFVENHLGADKLKQLKNIHRGGINNLKGAQYEQYYLLFKTFEIANNATLDLSKQYLETQVYGFVDDIAYIDKQNNIKYSYQAKNSNGQTADWNNEQEQRFLQQRKIDLDFFGFSDSYCYLLVSDISKADINKTKITHTNFTCEFFPYYTKVVDLLGHKPFKEYIDNLIEPNATLADRNYATSLILGILSNDEFGSIQNIFENAQSEAYPNPFIKFRKSNQPIPDWLTKYLEGLKLQVQYKLHYGRLKVKFEQGLELSVDVDTLPNQSPTQNPTMEQLIALLMQCSMKKLQNPNKWENPNEHLSSI</sequence>
<evidence type="ECO:0000313" key="1">
    <source>
        <dbReference type="EMBL" id="STZ07486.1"/>
    </source>
</evidence>
<evidence type="ECO:0000313" key="2">
    <source>
        <dbReference type="Proteomes" id="UP000254065"/>
    </source>
</evidence>
<accession>A0A378QWS0</accession>
<dbReference type="AlphaFoldDB" id="A0A378QWS0"/>
<dbReference type="STRING" id="1122244.GCA_000426885_02103"/>